<evidence type="ECO:0000259" key="1">
    <source>
        <dbReference type="PROSITE" id="PS50943"/>
    </source>
</evidence>
<keyword evidence="3" id="KW-1185">Reference proteome</keyword>
<protein>
    <submittedName>
        <fullName evidence="2">Helix-turn-helix protein</fullName>
    </submittedName>
</protein>
<dbReference type="GO" id="GO:0003677">
    <property type="term" value="F:DNA binding"/>
    <property type="evidence" value="ECO:0007669"/>
    <property type="project" value="InterPro"/>
</dbReference>
<dbReference type="Proteomes" id="UP000295560">
    <property type="component" value="Unassembled WGS sequence"/>
</dbReference>
<proteinExistence type="predicted"/>
<organism evidence="2 3">
    <name type="scientific">Pseudonocardia endophytica</name>
    <dbReference type="NCBI Taxonomy" id="401976"/>
    <lineage>
        <taxon>Bacteria</taxon>
        <taxon>Bacillati</taxon>
        <taxon>Actinomycetota</taxon>
        <taxon>Actinomycetes</taxon>
        <taxon>Pseudonocardiales</taxon>
        <taxon>Pseudonocardiaceae</taxon>
        <taxon>Pseudonocardia</taxon>
    </lineage>
</organism>
<comment type="caution">
    <text evidence="2">The sequence shown here is derived from an EMBL/GenBank/DDBJ whole genome shotgun (WGS) entry which is preliminary data.</text>
</comment>
<dbReference type="CDD" id="cd00093">
    <property type="entry name" value="HTH_XRE"/>
    <property type="match status" value="1"/>
</dbReference>
<dbReference type="RefSeq" id="WP_165922499.1">
    <property type="nucleotide sequence ID" value="NZ_SMFZ01000002.1"/>
</dbReference>
<dbReference type="SMART" id="SM00530">
    <property type="entry name" value="HTH_XRE"/>
    <property type="match status" value="1"/>
</dbReference>
<dbReference type="SUPFAM" id="SSF47413">
    <property type="entry name" value="lambda repressor-like DNA-binding domains"/>
    <property type="match status" value="1"/>
</dbReference>
<name>A0A4R1HGR9_PSEEN</name>
<evidence type="ECO:0000313" key="2">
    <source>
        <dbReference type="EMBL" id="TCK21384.1"/>
    </source>
</evidence>
<dbReference type="PROSITE" id="PS50943">
    <property type="entry name" value="HTH_CROC1"/>
    <property type="match status" value="1"/>
</dbReference>
<reference evidence="2 3" key="1">
    <citation type="submission" date="2019-03" db="EMBL/GenBank/DDBJ databases">
        <title>Sequencing the genomes of 1000 actinobacteria strains.</title>
        <authorList>
            <person name="Klenk H.-P."/>
        </authorList>
    </citation>
    <scope>NUCLEOTIDE SEQUENCE [LARGE SCALE GENOMIC DNA]</scope>
    <source>
        <strain evidence="2 3">DSM 44969</strain>
    </source>
</reference>
<dbReference type="InterPro" id="IPR010982">
    <property type="entry name" value="Lambda_DNA-bd_dom_sf"/>
</dbReference>
<dbReference type="Gene3D" id="1.10.260.40">
    <property type="entry name" value="lambda repressor-like DNA-binding domains"/>
    <property type="match status" value="1"/>
</dbReference>
<dbReference type="InterPro" id="IPR001387">
    <property type="entry name" value="Cro/C1-type_HTH"/>
</dbReference>
<dbReference type="AlphaFoldDB" id="A0A4R1HGR9"/>
<dbReference type="Pfam" id="PF01381">
    <property type="entry name" value="HTH_3"/>
    <property type="match status" value="1"/>
</dbReference>
<sequence>MSDEEAAVALSSSEAADLAGMLRRLRESHWPDDEVTQGQLAAAIGVTAATISTWESSKSTKSPNAERLRAYARFFATRRSIEGDPRLILDKDLDDGELAELRRLESQLIGALGGDTNERPGIFTFSSGPVTIICPEAPKDVRGALASRNAPNFTKLQQYADLDALIEIHGHVRAMNPSLDVFHRLASEAKPDDLSTHVILLGGVGWNKASRRFLHALEQMPISQINDPDLTGDDEDYGEIFRARDSDEVKTFRPIWEGTDEDRELTEDVALLARIPNPFNGTRTLTICNGVHSRGVLGAVRCLTDAQIRDANEQFLADRYPDGRFALLLRVPVVENETLSPDLQNAETRLFEWSPEDGVPA</sequence>
<feature type="domain" description="HTH cro/C1-type" evidence="1">
    <location>
        <begin position="22"/>
        <end position="81"/>
    </location>
</feature>
<gene>
    <name evidence="2" type="ORF">EV378_5367</name>
</gene>
<accession>A0A4R1HGR9</accession>
<dbReference type="EMBL" id="SMFZ01000002">
    <property type="protein sequence ID" value="TCK21384.1"/>
    <property type="molecule type" value="Genomic_DNA"/>
</dbReference>
<evidence type="ECO:0000313" key="3">
    <source>
        <dbReference type="Proteomes" id="UP000295560"/>
    </source>
</evidence>